<proteinExistence type="predicted"/>
<accession>A0A941DR91</accession>
<dbReference type="RefSeq" id="WP_121605003.1">
    <property type="nucleotide sequence ID" value="NZ_BAAACY010000145.1"/>
</dbReference>
<dbReference type="Proteomes" id="UP000675284">
    <property type="component" value="Unassembled WGS sequence"/>
</dbReference>
<dbReference type="Pfam" id="PF26344">
    <property type="entry name" value="YuzC"/>
    <property type="match status" value="1"/>
</dbReference>
<evidence type="ECO:0000313" key="1">
    <source>
        <dbReference type="EMBL" id="MBR7795100.1"/>
    </source>
</evidence>
<name>A0A941DR91_9BACI</name>
<dbReference type="InterPro" id="IPR058870">
    <property type="entry name" value="YuzC"/>
</dbReference>
<evidence type="ECO:0000313" key="2">
    <source>
        <dbReference type="Proteomes" id="UP000675284"/>
    </source>
</evidence>
<sequence length="123" mass="14608">MMYYYVPSYYPTTLYPVYIPVREQLPPVNIEFFYESANETVRLMNDVRVVLNKLSTSKEFDRQIMSAAQQSDHEEVKRLIQSLNITSTIEVGFTPDELRLNFSKKTVHSNRDCCKITIFLRWR</sequence>
<dbReference type="AlphaFoldDB" id="A0A941DR91"/>
<gene>
    <name evidence="1" type="ORF">KCX74_03475</name>
</gene>
<protein>
    <submittedName>
        <fullName evidence="1">Uncharacterized protein</fullName>
    </submittedName>
</protein>
<reference evidence="1" key="1">
    <citation type="submission" date="2021-04" db="EMBL/GenBank/DDBJ databases">
        <title>Isolation and polyphasic classification of algal microorganism.</title>
        <authorList>
            <person name="Wang S."/>
        </authorList>
    </citation>
    <scope>NUCLEOTIDE SEQUENCE</scope>
    <source>
        <strain evidence="1">720a</strain>
    </source>
</reference>
<dbReference type="EMBL" id="JAGSOT010000006">
    <property type="protein sequence ID" value="MBR7795100.1"/>
    <property type="molecule type" value="Genomic_DNA"/>
</dbReference>
<comment type="caution">
    <text evidence="1">The sequence shown here is derived from an EMBL/GenBank/DDBJ whole genome shotgun (WGS) entry which is preliminary data.</text>
</comment>
<keyword evidence="2" id="KW-1185">Reference proteome</keyword>
<organism evidence="1 2">
    <name type="scientific">Virgibacillus salarius</name>
    <dbReference type="NCBI Taxonomy" id="447199"/>
    <lineage>
        <taxon>Bacteria</taxon>
        <taxon>Bacillati</taxon>
        <taxon>Bacillota</taxon>
        <taxon>Bacilli</taxon>
        <taxon>Bacillales</taxon>
        <taxon>Bacillaceae</taxon>
        <taxon>Virgibacillus</taxon>
    </lineage>
</organism>